<accession>A0A540VQL6</accession>
<dbReference type="Gene3D" id="3.90.1010.10">
    <property type="match status" value="1"/>
</dbReference>
<evidence type="ECO:0008006" key="4">
    <source>
        <dbReference type="Google" id="ProtNLM"/>
    </source>
</evidence>
<evidence type="ECO:0000313" key="3">
    <source>
        <dbReference type="Proteomes" id="UP000315400"/>
    </source>
</evidence>
<protein>
    <recommendedName>
        <fullName evidence="4">NIF system FeS cluster assembly NifU N-terminal domain-containing protein</fullName>
    </recommendedName>
</protein>
<dbReference type="AlphaFoldDB" id="A0A540VQL6"/>
<dbReference type="EMBL" id="VIFK01000098">
    <property type="protein sequence ID" value="TQE99051.1"/>
    <property type="molecule type" value="Genomic_DNA"/>
</dbReference>
<organism evidence="2 3">
    <name type="scientific">Spiribacter salinus</name>
    <dbReference type="NCBI Taxonomy" id="1335746"/>
    <lineage>
        <taxon>Bacteria</taxon>
        <taxon>Pseudomonadati</taxon>
        <taxon>Pseudomonadota</taxon>
        <taxon>Gammaproteobacteria</taxon>
        <taxon>Chromatiales</taxon>
        <taxon>Ectothiorhodospiraceae</taxon>
        <taxon>Spiribacter</taxon>
    </lineage>
</organism>
<dbReference type="Proteomes" id="UP000315400">
    <property type="component" value="Unassembled WGS sequence"/>
</dbReference>
<reference evidence="2 3" key="1">
    <citation type="submission" date="2019-06" db="EMBL/GenBank/DDBJ databases">
        <title>Metagenome assembled Genome of Spiribacter salinus SL48-SHIP from the microbial mat of Salt Lake 48 (Novosibirsk region, Russia).</title>
        <authorList>
            <person name="Shipova A."/>
            <person name="Rozanov A.S."/>
            <person name="Bryanskaya A.V."/>
            <person name="Peltek S.E."/>
        </authorList>
    </citation>
    <scope>NUCLEOTIDE SEQUENCE [LARGE SCALE GENOMIC DNA]</scope>
    <source>
        <strain evidence="2">SL48-SHIP-2</strain>
    </source>
</reference>
<evidence type="ECO:0000256" key="1">
    <source>
        <dbReference type="SAM" id="MobiDB-lite"/>
    </source>
</evidence>
<comment type="caution">
    <text evidence="2">The sequence shown here is derived from an EMBL/GenBank/DDBJ whole genome shotgun (WGS) entry which is preliminary data.</text>
</comment>
<evidence type="ECO:0000313" key="2">
    <source>
        <dbReference type="EMBL" id="TQE99051.1"/>
    </source>
</evidence>
<sequence>MDDVDKESLGSPDDPVGWQHGVAGSVRDNRRIDCWLEVVDGGIRAARFEVFASDEARRAAVWTVQWLQGQAIAQAEGLTGLAIAEATNLPDASRSDALCIEDALRAALAAPPTEGG</sequence>
<gene>
    <name evidence="2" type="ORF">FKY71_10640</name>
</gene>
<name>A0A540VQL6_9GAMM</name>
<dbReference type="SUPFAM" id="SSF82649">
    <property type="entry name" value="SufE/NifU"/>
    <property type="match status" value="1"/>
</dbReference>
<dbReference type="STRING" id="1260251.SPISAL_02965"/>
<feature type="region of interest" description="Disordered" evidence="1">
    <location>
        <begin position="1"/>
        <end position="22"/>
    </location>
</feature>
<proteinExistence type="predicted"/>